<dbReference type="AlphaFoldDB" id="A0AAD8YFK4"/>
<dbReference type="InterPro" id="IPR011993">
    <property type="entry name" value="PH-like_dom_sf"/>
</dbReference>
<dbReference type="Proteomes" id="UP001224775">
    <property type="component" value="Unassembled WGS sequence"/>
</dbReference>
<dbReference type="Pfam" id="PF07933">
    <property type="entry name" value="DUF1681"/>
    <property type="match status" value="1"/>
</dbReference>
<comment type="caution">
    <text evidence="3">The sequence shown here is derived from an EMBL/GenBank/DDBJ whole genome shotgun (WGS) entry which is preliminary data.</text>
</comment>
<reference evidence="3" key="1">
    <citation type="submission" date="2023-06" db="EMBL/GenBank/DDBJ databases">
        <title>Survivors Of The Sea: Transcriptome response of Skeletonema marinoi to long-term dormancy.</title>
        <authorList>
            <person name="Pinder M.I.M."/>
            <person name="Kourtchenko O."/>
            <person name="Robertson E.K."/>
            <person name="Larsson T."/>
            <person name="Maumus F."/>
            <person name="Osuna-Cruz C.M."/>
            <person name="Vancaester E."/>
            <person name="Stenow R."/>
            <person name="Vandepoele K."/>
            <person name="Ploug H."/>
            <person name="Bruchert V."/>
            <person name="Godhe A."/>
            <person name="Topel M."/>
        </authorList>
    </citation>
    <scope>NUCLEOTIDE SEQUENCE</scope>
    <source>
        <strain evidence="3">R05AC</strain>
    </source>
</reference>
<name>A0AAD8YFK4_9STRA</name>
<gene>
    <name evidence="3" type="ORF">QTG54_003535</name>
</gene>
<protein>
    <submittedName>
        <fullName evidence="3">Adaptin ear-binding coat-associated protein</fullName>
    </submittedName>
</protein>
<proteinExistence type="predicted"/>
<organism evidence="3 4">
    <name type="scientific">Skeletonema marinoi</name>
    <dbReference type="NCBI Taxonomy" id="267567"/>
    <lineage>
        <taxon>Eukaryota</taxon>
        <taxon>Sar</taxon>
        <taxon>Stramenopiles</taxon>
        <taxon>Ochrophyta</taxon>
        <taxon>Bacillariophyta</taxon>
        <taxon>Coscinodiscophyceae</taxon>
        <taxon>Thalassiosirophycidae</taxon>
        <taxon>Thalassiosirales</taxon>
        <taxon>Skeletonemataceae</taxon>
        <taxon>Skeletonema</taxon>
        <taxon>Skeletonema marinoi-dohrnii complex</taxon>
    </lineage>
</organism>
<feature type="domain" description="NECAP PHear" evidence="2">
    <location>
        <begin position="20"/>
        <end position="212"/>
    </location>
</feature>
<dbReference type="SUPFAM" id="SSF50729">
    <property type="entry name" value="PH domain-like"/>
    <property type="match status" value="1"/>
</dbReference>
<evidence type="ECO:0000259" key="2">
    <source>
        <dbReference type="Pfam" id="PF07933"/>
    </source>
</evidence>
<evidence type="ECO:0000313" key="4">
    <source>
        <dbReference type="Proteomes" id="UP001224775"/>
    </source>
</evidence>
<keyword evidence="4" id="KW-1185">Reference proteome</keyword>
<feature type="region of interest" description="Disordered" evidence="1">
    <location>
        <begin position="171"/>
        <end position="277"/>
    </location>
</feature>
<dbReference type="Gene3D" id="2.30.29.30">
    <property type="entry name" value="Pleckstrin-homology domain (PH domain)/Phosphotyrosine-binding domain (PTB)"/>
    <property type="match status" value="1"/>
</dbReference>
<dbReference type="EMBL" id="JATAAI010000005">
    <property type="protein sequence ID" value="KAK1745611.1"/>
    <property type="molecule type" value="Genomic_DNA"/>
</dbReference>
<feature type="compositionally biased region" description="Acidic residues" evidence="1">
    <location>
        <begin position="267"/>
        <end position="277"/>
    </location>
</feature>
<dbReference type="InterPro" id="IPR012466">
    <property type="entry name" value="NECAP_PHear"/>
</dbReference>
<evidence type="ECO:0000313" key="3">
    <source>
        <dbReference type="EMBL" id="KAK1745611.1"/>
    </source>
</evidence>
<evidence type="ECO:0000256" key="1">
    <source>
        <dbReference type="SAM" id="MobiDB-lite"/>
    </source>
</evidence>
<dbReference type="PANTHER" id="PTHR12847">
    <property type="entry name" value="ATP-BINDING CASSETTE ABC TRANSPORTER-RELATED"/>
    <property type="match status" value="1"/>
</dbReference>
<sequence>MSTNVGSSSTNEEESEKVVIEQRLLKLDEVFVYKIPAMKTADGHRAEDWNLATPLATCSLIVNRRDDSLCINIMAERPKANAPPGATESYLFAQSIIQVKSDQSSHKLEHWVEPVVDSSRYFAMRIRDSRTGREAFIGIGFRERNDATNFRMTMEDYVAALKREEKAQVLHQQFEQSLEHQSAEGGDGEEQPLPSMSNLSLKEGEKIHINIKGGGGSKRVTPAASNKQTPKKGLVGLRKPPPPPPDVDAAAAKASSVENTVSNTQEKEEDEWGDFEG</sequence>
<dbReference type="PANTHER" id="PTHR12847:SF9">
    <property type="entry name" value="NECAP-LIKE PROTEIN CG9132"/>
    <property type="match status" value="1"/>
</dbReference>
<dbReference type="GO" id="GO:0030125">
    <property type="term" value="C:clathrin vesicle coat"/>
    <property type="evidence" value="ECO:0007669"/>
    <property type="project" value="TreeGrafter"/>
</dbReference>
<accession>A0AAD8YFK4</accession>
<dbReference type="GO" id="GO:0006897">
    <property type="term" value="P:endocytosis"/>
    <property type="evidence" value="ECO:0007669"/>
    <property type="project" value="InterPro"/>
</dbReference>
<feature type="compositionally biased region" description="Low complexity" evidence="1">
    <location>
        <begin position="247"/>
        <end position="257"/>
    </location>
</feature>